<evidence type="ECO:0000259" key="1">
    <source>
        <dbReference type="Pfam" id="PF00571"/>
    </source>
</evidence>
<dbReference type="InterPro" id="IPR046342">
    <property type="entry name" value="CBS_dom_sf"/>
</dbReference>
<dbReference type="Proteomes" id="UP000060778">
    <property type="component" value="Chromosome"/>
</dbReference>
<name>A0A0U3G2Z4_9CREN</name>
<dbReference type="Gene3D" id="3.10.580.10">
    <property type="entry name" value="CBS-domain"/>
    <property type="match status" value="1"/>
</dbReference>
<dbReference type="KEGG" id="iis:EYM_05975"/>
<evidence type="ECO:0000313" key="2">
    <source>
        <dbReference type="EMBL" id="ALU12636.1"/>
    </source>
</evidence>
<feature type="domain" description="CBS" evidence="1">
    <location>
        <begin position="70"/>
        <end position="123"/>
    </location>
</feature>
<proteinExistence type="predicted"/>
<dbReference type="AlphaFoldDB" id="A0A0U3G2Z4"/>
<sequence>MRDPLMVKEIARSGVWVLPSTSIKEAARKISEGNNIALLVKTTDDEFMGVFSYVQLSEAVAQGDVEASIEQYVDTEPTFVMYDADVVDALRLMKKFETPYLVVLNEDEEPYAVVMAIDVIKAITPIIENLLGE</sequence>
<protein>
    <recommendedName>
        <fullName evidence="1">CBS domain-containing protein</fullName>
    </recommendedName>
</protein>
<keyword evidence="3" id="KW-1185">Reference proteome</keyword>
<feature type="domain" description="CBS" evidence="1">
    <location>
        <begin position="7"/>
        <end position="60"/>
    </location>
</feature>
<dbReference type="Pfam" id="PF00571">
    <property type="entry name" value="CBS"/>
    <property type="match status" value="2"/>
</dbReference>
<gene>
    <name evidence="2" type="ORF">EYM_05975</name>
</gene>
<accession>A0A0U3G2Z4</accession>
<dbReference type="SUPFAM" id="SSF54631">
    <property type="entry name" value="CBS-domain pair"/>
    <property type="match status" value="1"/>
</dbReference>
<evidence type="ECO:0000313" key="3">
    <source>
        <dbReference type="Proteomes" id="UP000060778"/>
    </source>
</evidence>
<dbReference type="STRING" id="940295.EYM_05975"/>
<reference evidence="2 3" key="1">
    <citation type="submission" date="2013-11" db="EMBL/GenBank/DDBJ databases">
        <title>Comparative genomics of Ignicoccus.</title>
        <authorList>
            <person name="Podar M."/>
        </authorList>
    </citation>
    <scope>NUCLEOTIDE SEQUENCE [LARGE SCALE GENOMIC DNA]</scope>
    <source>
        <strain evidence="2 3">DSM 13165</strain>
    </source>
</reference>
<dbReference type="EMBL" id="CP006867">
    <property type="protein sequence ID" value="ALU12636.1"/>
    <property type="molecule type" value="Genomic_DNA"/>
</dbReference>
<organism evidence="2 3">
    <name type="scientific">Ignicoccus islandicus DSM 13165</name>
    <dbReference type="NCBI Taxonomy" id="940295"/>
    <lineage>
        <taxon>Archaea</taxon>
        <taxon>Thermoproteota</taxon>
        <taxon>Thermoprotei</taxon>
        <taxon>Desulfurococcales</taxon>
        <taxon>Desulfurococcaceae</taxon>
        <taxon>Ignicoccus</taxon>
    </lineage>
</organism>
<dbReference type="InterPro" id="IPR000644">
    <property type="entry name" value="CBS_dom"/>
</dbReference>